<name>A0A3T0N4G6_9RHOB</name>
<evidence type="ECO:0000256" key="1">
    <source>
        <dbReference type="SAM" id="SignalP"/>
    </source>
</evidence>
<organism evidence="2 3">
    <name type="scientific">Parasedimentitalea marina</name>
    <dbReference type="NCBI Taxonomy" id="2483033"/>
    <lineage>
        <taxon>Bacteria</taxon>
        <taxon>Pseudomonadati</taxon>
        <taxon>Pseudomonadota</taxon>
        <taxon>Alphaproteobacteria</taxon>
        <taxon>Rhodobacterales</taxon>
        <taxon>Paracoccaceae</taxon>
        <taxon>Parasedimentitalea</taxon>
    </lineage>
</organism>
<dbReference type="Proteomes" id="UP000283063">
    <property type="component" value="Chromosome"/>
</dbReference>
<accession>A0A3T0N4G6</accession>
<gene>
    <name evidence="2" type="ORF">EBB79_14050</name>
</gene>
<dbReference type="KEGG" id="sedi:EBB79_14050"/>
<dbReference type="RefSeq" id="WP_127749431.1">
    <property type="nucleotide sequence ID" value="NZ_CP033219.1"/>
</dbReference>
<sequence length="170" mass="16994">MTRVFTVTSLTVLFLSACGPAPKGAGFTGVGSEPVGITRASPAPDARVRASQAVFEGAALPVHQINNAAGSQSALAAQALAVGGRSASTARAVELAGNKVMLSLAEVGDEVFLVGRAPKSLGAGALNPGTDKALLAAVQQLTGCYHQGQVYRAGKSQIQPEALAIPLSCG</sequence>
<dbReference type="OrthoDB" id="7707120at2"/>
<dbReference type="AlphaFoldDB" id="A0A3T0N4G6"/>
<keyword evidence="3" id="KW-1185">Reference proteome</keyword>
<dbReference type="PROSITE" id="PS51257">
    <property type="entry name" value="PROKAR_LIPOPROTEIN"/>
    <property type="match status" value="1"/>
</dbReference>
<feature type="signal peptide" evidence="1">
    <location>
        <begin position="1"/>
        <end position="25"/>
    </location>
</feature>
<proteinExistence type="predicted"/>
<dbReference type="EMBL" id="CP033219">
    <property type="protein sequence ID" value="AZV78881.1"/>
    <property type="molecule type" value="Genomic_DNA"/>
</dbReference>
<protein>
    <recommendedName>
        <fullName evidence="4">Lipoprotein</fullName>
    </recommendedName>
</protein>
<feature type="chain" id="PRO_5019550031" description="Lipoprotein" evidence="1">
    <location>
        <begin position="26"/>
        <end position="170"/>
    </location>
</feature>
<reference evidence="2 3" key="1">
    <citation type="submission" date="2018-10" db="EMBL/GenBank/DDBJ databases">
        <title>Parasedimentitalea marina sp. nov., a psychrophilic bacterium isolated from deep seawater of the New Britain Trench.</title>
        <authorList>
            <person name="Cao J."/>
        </authorList>
    </citation>
    <scope>NUCLEOTIDE SEQUENCE [LARGE SCALE GENOMIC DNA]</scope>
    <source>
        <strain evidence="2 3">W43</strain>
    </source>
</reference>
<keyword evidence="1" id="KW-0732">Signal</keyword>
<evidence type="ECO:0000313" key="2">
    <source>
        <dbReference type="EMBL" id="AZV78881.1"/>
    </source>
</evidence>
<evidence type="ECO:0008006" key="4">
    <source>
        <dbReference type="Google" id="ProtNLM"/>
    </source>
</evidence>
<evidence type="ECO:0000313" key="3">
    <source>
        <dbReference type="Proteomes" id="UP000283063"/>
    </source>
</evidence>